<evidence type="ECO:0000256" key="1">
    <source>
        <dbReference type="SAM" id="Phobius"/>
    </source>
</evidence>
<feature type="transmembrane region" description="Helical" evidence="1">
    <location>
        <begin position="53"/>
        <end position="73"/>
    </location>
</feature>
<gene>
    <name evidence="2" type="ORF">ISP20_21320</name>
</gene>
<name>A0ABS2JXK6_9GAMM</name>
<organism evidence="2 3">
    <name type="scientific">Dyella kyungheensis</name>
    <dbReference type="NCBI Taxonomy" id="1242174"/>
    <lineage>
        <taxon>Bacteria</taxon>
        <taxon>Pseudomonadati</taxon>
        <taxon>Pseudomonadota</taxon>
        <taxon>Gammaproteobacteria</taxon>
        <taxon>Lysobacterales</taxon>
        <taxon>Rhodanobacteraceae</taxon>
        <taxon>Dyella</taxon>
    </lineage>
</organism>
<feature type="transmembrane region" description="Helical" evidence="1">
    <location>
        <begin position="6"/>
        <end position="23"/>
    </location>
</feature>
<dbReference type="Proteomes" id="UP001430065">
    <property type="component" value="Unassembled WGS sequence"/>
</dbReference>
<dbReference type="RefSeq" id="WP_204638233.1">
    <property type="nucleotide sequence ID" value="NZ_CP183983.1"/>
</dbReference>
<keyword evidence="1" id="KW-1133">Transmembrane helix</keyword>
<keyword evidence="1" id="KW-0472">Membrane</keyword>
<feature type="transmembrane region" description="Helical" evidence="1">
    <location>
        <begin position="30"/>
        <end position="47"/>
    </location>
</feature>
<evidence type="ECO:0000313" key="2">
    <source>
        <dbReference type="EMBL" id="MBM7123719.1"/>
    </source>
</evidence>
<sequence>MADLVTLVIVVPISWLLLGFLFLKMKSGLTWAYFAYVGWAVLALGVGMDRGSYGAIGALAGVAVGTAIGVWLLEATGISRLKRAAKPPTFD</sequence>
<keyword evidence="3" id="KW-1185">Reference proteome</keyword>
<evidence type="ECO:0000313" key="3">
    <source>
        <dbReference type="Proteomes" id="UP001430065"/>
    </source>
</evidence>
<protein>
    <submittedName>
        <fullName evidence="2">Uncharacterized protein</fullName>
    </submittedName>
</protein>
<comment type="caution">
    <text evidence="2">The sequence shown here is derived from an EMBL/GenBank/DDBJ whole genome shotgun (WGS) entry which is preliminary data.</text>
</comment>
<proteinExistence type="predicted"/>
<accession>A0ABS2JXK6</accession>
<keyword evidence="1" id="KW-0812">Transmembrane</keyword>
<dbReference type="EMBL" id="JADIKC010000017">
    <property type="protein sequence ID" value="MBM7123719.1"/>
    <property type="molecule type" value="Genomic_DNA"/>
</dbReference>
<reference evidence="2 3" key="1">
    <citation type="submission" date="2020-10" db="EMBL/GenBank/DDBJ databases">
        <title>Phylogeny of dyella-like bacteria.</title>
        <authorList>
            <person name="Fu J."/>
        </authorList>
    </citation>
    <scope>NUCLEOTIDE SEQUENCE [LARGE SCALE GENOMIC DNA]</scope>
    <source>
        <strain evidence="2 3">THG-B117</strain>
    </source>
</reference>